<feature type="domain" description="Histidine kinase" evidence="14">
    <location>
        <begin position="320"/>
        <end position="543"/>
    </location>
</feature>
<dbReference type="NCBIfam" id="TIGR00229">
    <property type="entry name" value="sensory_box"/>
    <property type="match status" value="1"/>
</dbReference>
<dbReference type="InterPro" id="IPR036890">
    <property type="entry name" value="HATPase_C_sf"/>
</dbReference>
<evidence type="ECO:0000256" key="8">
    <source>
        <dbReference type="ARBA" id="ARBA00022840"/>
    </source>
</evidence>
<feature type="domain" description="PAS" evidence="16">
    <location>
        <begin position="186"/>
        <end position="231"/>
    </location>
</feature>
<dbReference type="CDD" id="cd00082">
    <property type="entry name" value="HisKA"/>
    <property type="match status" value="1"/>
</dbReference>
<dbReference type="SMART" id="SM00448">
    <property type="entry name" value="REC"/>
    <property type="match status" value="2"/>
</dbReference>
<dbReference type="CDD" id="cd16922">
    <property type="entry name" value="HATPase_EvgS-ArcB-TorS-like"/>
    <property type="match status" value="1"/>
</dbReference>
<dbReference type="Pfam" id="PF00512">
    <property type="entry name" value="HisKA"/>
    <property type="match status" value="1"/>
</dbReference>
<evidence type="ECO:0000256" key="12">
    <source>
        <dbReference type="PROSITE-ProRule" id="PRU00110"/>
    </source>
</evidence>
<dbReference type="InterPro" id="IPR005467">
    <property type="entry name" value="His_kinase_dom"/>
</dbReference>
<dbReference type="Pfam" id="PF02518">
    <property type="entry name" value="HATPase_c"/>
    <property type="match status" value="1"/>
</dbReference>
<accession>A0ABV6YKL6</accession>
<dbReference type="PRINTS" id="PR00344">
    <property type="entry name" value="BCTRLSENSOR"/>
</dbReference>
<feature type="domain" description="Response regulatory" evidence="15">
    <location>
        <begin position="561"/>
        <end position="682"/>
    </location>
</feature>
<feature type="modified residue" description="Phosphohistidine" evidence="12">
    <location>
        <position position="901"/>
    </location>
</feature>
<keyword evidence="10" id="KW-0902">Two-component regulatory system</keyword>
<evidence type="ECO:0000256" key="3">
    <source>
        <dbReference type="ARBA" id="ARBA00012438"/>
    </source>
</evidence>
<dbReference type="PROSITE" id="PS50894">
    <property type="entry name" value="HPT"/>
    <property type="match status" value="1"/>
</dbReference>
<dbReference type="PANTHER" id="PTHR45339">
    <property type="entry name" value="HYBRID SIGNAL TRANSDUCTION HISTIDINE KINASE J"/>
    <property type="match status" value="1"/>
</dbReference>
<dbReference type="InterPro" id="IPR001789">
    <property type="entry name" value="Sig_transdc_resp-reg_receiver"/>
</dbReference>
<dbReference type="SMART" id="SM00388">
    <property type="entry name" value="HisKA"/>
    <property type="match status" value="1"/>
</dbReference>
<dbReference type="InterPro" id="IPR008207">
    <property type="entry name" value="Sig_transdc_His_kin_Hpt_dom"/>
</dbReference>
<dbReference type="SUPFAM" id="SSF47226">
    <property type="entry name" value="Histidine-containing phosphotransfer domain, HPT domain"/>
    <property type="match status" value="1"/>
</dbReference>
<dbReference type="InterPro" id="IPR003594">
    <property type="entry name" value="HATPase_dom"/>
</dbReference>
<sequence>MKPSECAISLDLLTQIAPFIIAVDDQDRVTWVSPTVGKRVSDAFGKPISELVSPHEGQEWTKAPPRGETTRLACDLMCDQSRIALQGHWIQAGENAILLALPDACSQENIQTLVLDDIPEDSYLLDLLTMCGELNASLKDATNAIAAQKARCGELEKSKNLLECSNQKLAAEISERGSAEQALREANEFQRQLLATAATAIFTVDANLKIKSVNRKFCAVTGFTEEEVIGQHCRILHGKPCTDECGLFDPNRNAQIFEKQCSIQSKDGRTLTILKNADTIRDATGRIIGGTESFTDVTELTNARQAAEEANRAKSEFLANMSHEIRTPMNGIMGMTDLTLTTDLTPEQREYIEMVRSSAESLLSLLNDILDFSKIEAGKLEFESIDFGLRGCLTDALTPLRMRANERGLELTLDISPNVPGGVVGDPGRLRQVVVNLVGNAIKFTDYGGVTVSVAVQERSDSEVTLRISVRDTGIGISAEQQSAIFEAFTQADVGTTRRFGGTGLGLSISSRLVNRMAGSIWVESQPGVGSTFQFTICLPISAETSWKAGSLDMDELRGVPVLIVDDHNTNRRVYEELLKTWSMRPATVQSGQLALAELWRANAANEPYRLLLLDAMMPQMDGFGTAERIRKASEFADLDIIMLTSGGQRGDASRCRELGIAAYLSKPIGRSTLLNTVFAVLRGESVKNAAPVTRHSLRDSRRKLSILLAEDNLVNQKLATKILEKEGHTVTVANDGRKAVEAVKQEAFDLVLMDVQMPTMDGLEATATIREMERESGTHVPIIAMTAHTMMGDREKCLAAGMDEYVAKPIKVAALFTAVEALEFRAQDAGETNASTTEDKKMLESEYPFDLTAALETCDGDWDLLRETAEMYIEELDPSLEEIQSAISSGNAEGLQAAVHTLKGTSSNFGARDVVANCQRLERMGESGELTGAFEVYEVLAAATIRLRSALPDALHKKSA</sequence>
<dbReference type="SMART" id="SM00073">
    <property type="entry name" value="HPT"/>
    <property type="match status" value="1"/>
</dbReference>
<evidence type="ECO:0000256" key="5">
    <source>
        <dbReference type="ARBA" id="ARBA00022553"/>
    </source>
</evidence>
<evidence type="ECO:0000256" key="13">
    <source>
        <dbReference type="PROSITE-ProRule" id="PRU00169"/>
    </source>
</evidence>
<dbReference type="Pfam" id="PF00072">
    <property type="entry name" value="Response_reg"/>
    <property type="match status" value="2"/>
</dbReference>
<keyword evidence="11" id="KW-0472">Membrane</keyword>
<dbReference type="InterPro" id="IPR000014">
    <property type="entry name" value="PAS"/>
</dbReference>
<evidence type="ECO:0000256" key="10">
    <source>
        <dbReference type="ARBA" id="ARBA00023012"/>
    </source>
</evidence>
<dbReference type="SMART" id="SM00387">
    <property type="entry name" value="HATPase_c"/>
    <property type="match status" value="1"/>
</dbReference>
<feature type="domain" description="HPt" evidence="18">
    <location>
        <begin position="862"/>
        <end position="955"/>
    </location>
</feature>
<dbReference type="CDD" id="cd00130">
    <property type="entry name" value="PAS"/>
    <property type="match status" value="1"/>
</dbReference>
<dbReference type="Gene3D" id="3.40.50.2300">
    <property type="match status" value="2"/>
</dbReference>
<keyword evidence="20" id="KW-1185">Reference proteome</keyword>
<dbReference type="EC" id="2.7.13.3" evidence="3"/>
<organism evidence="19 20">
    <name type="scientific">Eiseniibacteriota bacterium</name>
    <dbReference type="NCBI Taxonomy" id="2212470"/>
    <lineage>
        <taxon>Bacteria</taxon>
        <taxon>Candidatus Eiseniibacteriota</taxon>
    </lineage>
</organism>
<evidence type="ECO:0000313" key="20">
    <source>
        <dbReference type="Proteomes" id="UP001593833"/>
    </source>
</evidence>
<keyword evidence="4" id="KW-1003">Cell membrane</keyword>
<dbReference type="Gene3D" id="3.30.450.20">
    <property type="entry name" value="PAS domain"/>
    <property type="match status" value="1"/>
</dbReference>
<protein>
    <recommendedName>
        <fullName evidence="3">histidine kinase</fullName>
        <ecNumber evidence="3">2.7.13.3</ecNumber>
    </recommendedName>
</protein>
<comment type="catalytic activity">
    <reaction evidence="1">
        <text>ATP + protein L-histidine = ADP + protein N-phospho-L-histidine.</text>
        <dbReference type="EC" id="2.7.13.3"/>
    </reaction>
</comment>
<dbReference type="PROSITE" id="PS50109">
    <property type="entry name" value="HIS_KIN"/>
    <property type="match status" value="1"/>
</dbReference>
<evidence type="ECO:0000259" key="15">
    <source>
        <dbReference type="PROSITE" id="PS50110"/>
    </source>
</evidence>
<dbReference type="Gene3D" id="3.30.565.10">
    <property type="entry name" value="Histidine kinase-like ATPase, C-terminal domain"/>
    <property type="match status" value="1"/>
</dbReference>
<dbReference type="SUPFAM" id="SSF55785">
    <property type="entry name" value="PYP-like sensor domain (PAS domain)"/>
    <property type="match status" value="1"/>
</dbReference>
<evidence type="ECO:0000256" key="11">
    <source>
        <dbReference type="ARBA" id="ARBA00023136"/>
    </source>
</evidence>
<feature type="domain" description="PAC" evidence="17">
    <location>
        <begin position="257"/>
        <end position="309"/>
    </location>
</feature>
<reference evidence="19 20" key="1">
    <citation type="submission" date="2024-09" db="EMBL/GenBank/DDBJ databases">
        <authorList>
            <person name="D'Angelo T."/>
        </authorList>
    </citation>
    <scope>NUCLEOTIDE SEQUENCE [LARGE SCALE GENOMIC DNA]</scope>
    <source>
        <strain evidence="19">SAG AM-320-E07</strain>
    </source>
</reference>
<evidence type="ECO:0000259" key="17">
    <source>
        <dbReference type="PROSITE" id="PS50113"/>
    </source>
</evidence>
<dbReference type="Gene3D" id="1.10.287.130">
    <property type="match status" value="1"/>
</dbReference>
<evidence type="ECO:0000259" key="14">
    <source>
        <dbReference type="PROSITE" id="PS50109"/>
    </source>
</evidence>
<dbReference type="InterPro" id="IPR000700">
    <property type="entry name" value="PAS-assoc_C"/>
</dbReference>
<feature type="domain" description="Response regulatory" evidence="15">
    <location>
        <begin position="706"/>
        <end position="824"/>
    </location>
</feature>
<dbReference type="PANTHER" id="PTHR45339:SF1">
    <property type="entry name" value="HYBRID SIGNAL TRANSDUCTION HISTIDINE KINASE J"/>
    <property type="match status" value="1"/>
</dbReference>
<comment type="caution">
    <text evidence="19">The sequence shown here is derived from an EMBL/GenBank/DDBJ whole genome shotgun (WGS) entry which is preliminary data.</text>
</comment>
<dbReference type="InterPro" id="IPR036641">
    <property type="entry name" value="HPT_dom_sf"/>
</dbReference>
<dbReference type="EMBL" id="JBHPKH010000029">
    <property type="protein sequence ID" value="MFC1572686.1"/>
    <property type="molecule type" value="Genomic_DNA"/>
</dbReference>
<evidence type="ECO:0000259" key="16">
    <source>
        <dbReference type="PROSITE" id="PS50112"/>
    </source>
</evidence>
<dbReference type="InterPro" id="IPR035965">
    <property type="entry name" value="PAS-like_dom_sf"/>
</dbReference>
<keyword evidence="8" id="KW-0067">ATP-binding</keyword>
<evidence type="ECO:0000256" key="4">
    <source>
        <dbReference type="ARBA" id="ARBA00022475"/>
    </source>
</evidence>
<comment type="subcellular location">
    <subcellularLocation>
        <location evidence="2">Cell membrane</location>
        <topology evidence="2">Multi-pass membrane protein</topology>
    </subcellularLocation>
</comment>
<dbReference type="InterPro" id="IPR036097">
    <property type="entry name" value="HisK_dim/P_sf"/>
</dbReference>
<name>A0ABV6YKL6_UNCEI</name>
<dbReference type="Pfam" id="PF01627">
    <property type="entry name" value="Hpt"/>
    <property type="match status" value="1"/>
</dbReference>
<feature type="modified residue" description="4-aspartylphosphate" evidence="13">
    <location>
        <position position="615"/>
    </location>
</feature>
<dbReference type="CDD" id="cd17546">
    <property type="entry name" value="REC_hyHK_CKI1_RcsC-like"/>
    <property type="match status" value="2"/>
</dbReference>
<evidence type="ECO:0000256" key="6">
    <source>
        <dbReference type="ARBA" id="ARBA00022692"/>
    </source>
</evidence>
<evidence type="ECO:0000256" key="2">
    <source>
        <dbReference type="ARBA" id="ARBA00004651"/>
    </source>
</evidence>
<dbReference type="SMART" id="SM00091">
    <property type="entry name" value="PAS"/>
    <property type="match status" value="2"/>
</dbReference>
<dbReference type="InterPro" id="IPR004358">
    <property type="entry name" value="Sig_transdc_His_kin-like_C"/>
</dbReference>
<evidence type="ECO:0000256" key="9">
    <source>
        <dbReference type="ARBA" id="ARBA00022989"/>
    </source>
</evidence>
<evidence type="ECO:0000256" key="7">
    <source>
        <dbReference type="ARBA" id="ARBA00022741"/>
    </source>
</evidence>
<evidence type="ECO:0000256" key="1">
    <source>
        <dbReference type="ARBA" id="ARBA00000085"/>
    </source>
</evidence>
<evidence type="ECO:0000259" key="18">
    <source>
        <dbReference type="PROSITE" id="PS50894"/>
    </source>
</evidence>
<dbReference type="PROSITE" id="PS50110">
    <property type="entry name" value="RESPONSE_REGULATORY"/>
    <property type="match status" value="2"/>
</dbReference>
<keyword evidence="7" id="KW-0547">Nucleotide-binding</keyword>
<evidence type="ECO:0000313" key="19">
    <source>
        <dbReference type="EMBL" id="MFC1572686.1"/>
    </source>
</evidence>
<dbReference type="Proteomes" id="UP001593833">
    <property type="component" value="Unassembled WGS sequence"/>
</dbReference>
<dbReference type="PROSITE" id="PS50112">
    <property type="entry name" value="PAS"/>
    <property type="match status" value="1"/>
</dbReference>
<dbReference type="Gene3D" id="1.20.120.160">
    <property type="entry name" value="HPT domain"/>
    <property type="match status" value="1"/>
</dbReference>
<dbReference type="InterPro" id="IPR011006">
    <property type="entry name" value="CheY-like_superfamily"/>
</dbReference>
<keyword evidence="9" id="KW-1133">Transmembrane helix</keyword>
<keyword evidence="6" id="KW-0812">Transmembrane</keyword>
<keyword evidence="5 13" id="KW-0597">Phosphoprotein</keyword>
<dbReference type="PROSITE" id="PS50113">
    <property type="entry name" value="PAC"/>
    <property type="match status" value="1"/>
</dbReference>
<dbReference type="InterPro" id="IPR003661">
    <property type="entry name" value="HisK_dim/P_dom"/>
</dbReference>
<dbReference type="SUPFAM" id="SSF52172">
    <property type="entry name" value="CheY-like"/>
    <property type="match status" value="2"/>
</dbReference>
<dbReference type="SUPFAM" id="SSF47384">
    <property type="entry name" value="Homodimeric domain of signal transducing histidine kinase"/>
    <property type="match status" value="1"/>
</dbReference>
<gene>
    <name evidence="19" type="ORF">ACFL6M_03705</name>
</gene>
<dbReference type="Pfam" id="PF13426">
    <property type="entry name" value="PAS_9"/>
    <property type="match status" value="1"/>
</dbReference>
<proteinExistence type="predicted"/>
<feature type="modified residue" description="4-aspartylphosphate" evidence="13">
    <location>
        <position position="755"/>
    </location>
</feature>
<dbReference type="CDD" id="cd00088">
    <property type="entry name" value="HPT"/>
    <property type="match status" value="1"/>
</dbReference>
<dbReference type="SUPFAM" id="SSF55874">
    <property type="entry name" value="ATPase domain of HSP90 chaperone/DNA topoisomerase II/histidine kinase"/>
    <property type="match status" value="1"/>
</dbReference>